<evidence type="ECO:0000313" key="11">
    <source>
        <dbReference type="Proteomes" id="UP000008120"/>
    </source>
</evidence>
<evidence type="ECO:0000256" key="3">
    <source>
        <dbReference type="ARBA" id="ARBA00022679"/>
    </source>
</evidence>
<feature type="transmembrane region" description="Helical" evidence="9">
    <location>
        <begin position="298"/>
        <end position="320"/>
    </location>
</feature>
<dbReference type="PANTHER" id="PTHR32044:SF80">
    <property type="entry name" value="XYLOGLUCAN GLYCOSYLTRANSFERASE 2-RELATED"/>
    <property type="match status" value="1"/>
</dbReference>
<accession>E6N415</accession>
<dbReference type="InterPro" id="IPR029044">
    <property type="entry name" value="Nucleotide-diphossugar_trans"/>
</dbReference>
<name>E6N415_CALS0</name>
<dbReference type="AlphaFoldDB" id="E6N415"/>
<feature type="transmembrane region" description="Helical" evidence="9">
    <location>
        <begin position="455"/>
        <end position="473"/>
    </location>
</feature>
<dbReference type="GO" id="GO:0071555">
    <property type="term" value="P:cell wall organization"/>
    <property type="evidence" value="ECO:0007669"/>
    <property type="project" value="UniProtKB-KW"/>
</dbReference>
<feature type="transmembrane region" description="Helical" evidence="9">
    <location>
        <begin position="269"/>
        <end position="286"/>
    </location>
</feature>
<dbReference type="Pfam" id="PF13641">
    <property type="entry name" value="Glyco_tranf_2_3"/>
    <property type="match status" value="1"/>
</dbReference>
<evidence type="ECO:0000256" key="4">
    <source>
        <dbReference type="ARBA" id="ARBA00022692"/>
    </source>
</evidence>
<feature type="transmembrane region" description="Helical" evidence="9">
    <location>
        <begin position="579"/>
        <end position="600"/>
    </location>
</feature>
<gene>
    <name evidence="10" type="ORF">HGMM_F55C09C30</name>
</gene>
<keyword evidence="2" id="KW-0328">Glycosyltransferase</keyword>
<dbReference type="EMBL" id="AP011796">
    <property type="protein sequence ID" value="BAJ47034.1"/>
    <property type="molecule type" value="Genomic_DNA"/>
</dbReference>
<keyword evidence="7 9" id="KW-0472">Membrane</keyword>
<dbReference type="FunFam" id="3.90.550.10:FF:000057">
    <property type="entry name" value="Glycosyltransferase-like protein, family 2"/>
    <property type="match status" value="1"/>
</dbReference>
<keyword evidence="4 9" id="KW-0812">Transmembrane</keyword>
<protein>
    <submittedName>
        <fullName evidence="10">Glycosyl transferase family protein</fullName>
    </submittedName>
</protein>
<dbReference type="CDD" id="cd06437">
    <property type="entry name" value="CESA_CaSu_A2"/>
    <property type="match status" value="1"/>
</dbReference>
<evidence type="ECO:0000256" key="9">
    <source>
        <dbReference type="SAM" id="Phobius"/>
    </source>
</evidence>
<reference evidence="10 11" key="2">
    <citation type="journal article" date="2011" name="Nucleic Acids Res.">
        <title>Insights into the evolution of Archaea and eukaryotic protein modifier systems revealed by the genome of a novel archaeal group.</title>
        <authorList>
            <person name="Nunoura T."/>
            <person name="Takaki Y."/>
            <person name="Kakuta J."/>
            <person name="Nishi S."/>
            <person name="Sugahara J."/>
            <person name="Kazama H."/>
            <person name="Chee G."/>
            <person name="Hattori M."/>
            <person name="Kanai A."/>
            <person name="Atomi H."/>
            <person name="Takai K."/>
            <person name="Takami H."/>
        </authorList>
    </citation>
    <scope>NUCLEOTIDE SEQUENCE [LARGE SCALE GENOMIC DNA]</scope>
</reference>
<feature type="transmembrane region" description="Helical" evidence="9">
    <location>
        <begin position="389"/>
        <end position="409"/>
    </location>
</feature>
<dbReference type="Gene3D" id="3.90.550.10">
    <property type="entry name" value="Spore Coat Polysaccharide Biosynthesis Protein SpsA, Chain A"/>
    <property type="match status" value="1"/>
</dbReference>
<reference evidence="10 11" key="1">
    <citation type="journal article" date="2005" name="Environ. Microbiol.">
        <title>Genetic and functional properties of uncultivated thermophilic crenarchaeotes from a subsurface gold mine as revealed by analysis of genome fragments.</title>
        <authorList>
            <person name="Nunoura T."/>
            <person name="Hirayama H."/>
            <person name="Takami H."/>
            <person name="Oida H."/>
            <person name="Nishi S."/>
            <person name="Shimamura S."/>
            <person name="Suzuki Y."/>
            <person name="Inagaki F."/>
            <person name="Takai K."/>
            <person name="Nealson K.H."/>
            <person name="Horikoshi K."/>
        </authorList>
    </citation>
    <scope>NUCLEOTIDE SEQUENCE [LARGE SCALE GENOMIC DNA]</scope>
</reference>
<evidence type="ECO:0000256" key="2">
    <source>
        <dbReference type="ARBA" id="ARBA00022676"/>
    </source>
</evidence>
<evidence type="ECO:0000256" key="1">
    <source>
        <dbReference type="ARBA" id="ARBA00004653"/>
    </source>
</evidence>
<evidence type="ECO:0000256" key="7">
    <source>
        <dbReference type="ARBA" id="ARBA00023136"/>
    </source>
</evidence>
<dbReference type="GO" id="GO:0016757">
    <property type="term" value="F:glycosyltransferase activity"/>
    <property type="evidence" value="ECO:0007669"/>
    <property type="project" value="UniProtKB-KW"/>
</dbReference>
<dbReference type="SUPFAM" id="SSF53448">
    <property type="entry name" value="Nucleotide-diphospho-sugar transferases"/>
    <property type="match status" value="1"/>
</dbReference>
<evidence type="ECO:0000256" key="5">
    <source>
        <dbReference type="ARBA" id="ARBA00022989"/>
    </source>
</evidence>
<feature type="transmembrane region" description="Helical" evidence="9">
    <location>
        <begin position="415"/>
        <end position="435"/>
    </location>
</feature>
<dbReference type="Proteomes" id="UP000008120">
    <property type="component" value="Chromosome"/>
</dbReference>
<comment type="subcellular location">
    <subcellularLocation>
        <location evidence="1">Golgi apparatus membrane</location>
        <topology evidence="1">Multi-pass membrane protein</topology>
    </subcellularLocation>
</comment>
<sequence>MPRLDGLPNVTVQLPIYNERYVVERLIHSVCSLDYPREKLQIIVADDSDDDTSEICARLVEEYSRKGFNIIHLKRAGRQDFKAGALQNALSKSTGEFIAIFDADFVPPRNFLRKTLPYFSDPSVGLVQVRWGHLNREYSLLTRAQALALDLHFSVEQRGRDAAGLFLNFNGTAGVWRRSCIEDAGGWFPSLAEDIDLSYRAQLRGWRLVYIDELEAPAEIPVQINAARRQQYRWAFGAIQTTVRYLKHVLQAKIPPLARFHAFIHLTRHLAQLLLTVQVMMVPLVIRSGILQQSHSILVFMSLYPVTVTLSLLLLAPVFLRKTFGGMSDFLKDVFMLIIWGTGTSVNNSIAVVHAFFRGDISFERTPKYGIVGRGGDWKGLMYVPPFHWLALADILIGLYSLYGSLYAFYSRAYYFLPLTTLFSASHLCVGFATIAHRKPAKSPMAKPHPFLGKLIIITLAVVTVPAAVTSYASKAYPMELAVGLLVNASTAAEMDDSLTYVDRALKLIPDQGNPVWILPTPLTELRHIRNDLEHIKNRLESAIKLEGDVELYHATYEDSRRALLNIAGQLRYSMPYAWLGPVELAVILLTLYAITMVLVRS</sequence>
<keyword evidence="5 9" id="KW-1133">Transmembrane helix</keyword>
<evidence type="ECO:0000313" key="10">
    <source>
        <dbReference type="EMBL" id="BAJ47034.1"/>
    </source>
</evidence>
<keyword evidence="6" id="KW-0333">Golgi apparatus</keyword>
<evidence type="ECO:0000256" key="6">
    <source>
        <dbReference type="ARBA" id="ARBA00023034"/>
    </source>
</evidence>
<evidence type="ECO:0000256" key="8">
    <source>
        <dbReference type="ARBA" id="ARBA00023316"/>
    </source>
</evidence>
<organism evidence="10 11">
    <name type="scientific">Caldiarchaeum subterraneum</name>
    <dbReference type="NCBI Taxonomy" id="311458"/>
    <lineage>
        <taxon>Archaea</taxon>
        <taxon>Nitrososphaerota</taxon>
        <taxon>Candidatus Caldarchaeales</taxon>
        <taxon>Candidatus Caldarchaeaceae</taxon>
        <taxon>Candidatus Caldarchaeum</taxon>
    </lineage>
</organism>
<dbReference type="PANTHER" id="PTHR32044">
    <property type="entry name" value="GLUCOMANNAN 4-BETA-MANNOSYLTRANSFERASE 9"/>
    <property type="match status" value="1"/>
</dbReference>
<proteinExistence type="predicted"/>
<keyword evidence="3 10" id="KW-0808">Transferase</keyword>
<keyword evidence="8" id="KW-0961">Cell wall biogenesis/degradation</keyword>